<feature type="compositionally biased region" description="Basic residues" evidence="1">
    <location>
        <begin position="131"/>
        <end position="140"/>
    </location>
</feature>
<comment type="caution">
    <text evidence="2">The sequence shown here is derived from an EMBL/GenBank/DDBJ whole genome shotgun (WGS) entry which is preliminary data.</text>
</comment>
<evidence type="ECO:0000313" key="2">
    <source>
        <dbReference type="EMBL" id="KAK8167120.1"/>
    </source>
</evidence>
<name>A0ABR1XV28_9PEZI</name>
<feature type="compositionally biased region" description="Acidic residues" evidence="1">
    <location>
        <begin position="158"/>
        <end position="167"/>
    </location>
</feature>
<organism evidence="2 3">
    <name type="scientific">Phyllosticta citrichinensis</name>
    <dbReference type="NCBI Taxonomy" id="1130410"/>
    <lineage>
        <taxon>Eukaryota</taxon>
        <taxon>Fungi</taxon>
        <taxon>Dikarya</taxon>
        <taxon>Ascomycota</taxon>
        <taxon>Pezizomycotina</taxon>
        <taxon>Dothideomycetes</taxon>
        <taxon>Dothideomycetes incertae sedis</taxon>
        <taxon>Botryosphaeriales</taxon>
        <taxon>Phyllostictaceae</taxon>
        <taxon>Phyllosticta</taxon>
    </lineage>
</organism>
<accession>A0ABR1XV28</accession>
<feature type="region of interest" description="Disordered" evidence="1">
    <location>
        <begin position="125"/>
        <end position="167"/>
    </location>
</feature>
<gene>
    <name evidence="2" type="ORF">IWX90DRAFT_486961</name>
</gene>
<evidence type="ECO:0000256" key="1">
    <source>
        <dbReference type="SAM" id="MobiDB-lite"/>
    </source>
</evidence>
<keyword evidence="3" id="KW-1185">Reference proteome</keyword>
<proteinExistence type="predicted"/>
<reference evidence="2 3" key="1">
    <citation type="journal article" date="2022" name="G3 (Bethesda)">
        <title>Enemy or ally: a genomic approach to elucidate the lifestyle of Phyllosticta citrichinaensis.</title>
        <authorList>
            <person name="Buijs V.A."/>
            <person name="Groenewald J.Z."/>
            <person name="Haridas S."/>
            <person name="LaButti K.M."/>
            <person name="Lipzen A."/>
            <person name="Martin F.M."/>
            <person name="Barry K."/>
            <person name="Grigoriev I.V."/>
            <person name="Crous P.W."/>
            <person name="Seidl M.F."/>
        </authorList>
    </citation>
    <scope>NUCLEOTIDE SEQUENCE [LARGE SCALE GENOMIC DNA]</scope>
    <source>
        <strain evidence="2 3">CBS 129764</strain>
    </source>
</reference>
<sequence length="225" mass="25040">MVPWPQDTKAEKLGHLELIHAKAGDDPIAEIIDRAIAPRNKSGKAIQLWDMSVECLGAIRRLMILEGDVKRHHAALLARVRAPGRDTYHRSGARFVTKKDLDDEVGALCAAKGWTLKELMAKSRSEGQTRSKQRCKRKAAVHVDEPLPKQARTVAPEPAEDDDDDDFSDIRQVCPRFPGTMILSKIPARPSRTTPPHPAFLALFTGEGGWRCCPNLDYEPARRAP</sequence>
<evidence type="ECO:0000313" key="3">
    <source>
        <dbReference type="Proteomes" id="UP001456524"/>
    </source>
</evidence>
<dbReference type="Proteomes" id="UP001456524">
    <property type="component" value="Unassembled WGS sequence"/>
</dbReference>
<protein>
    <submittedName>
        <fullName evidence="2">Uncharacterized protein</fullName>
    </submittedName>
</protein>
<dbReference type="EMBL" id="JBBWUH010000005">
    <property type="protein sequence ID" value="KAK8167120.1"/>
    <property type="molecule type" value="Genomic_DNA"/>
</dbReference>